<dbReference type="InterPro" id="IPR013083">
    <property type="entry name" value="Znf_RING/FYVE/PHD"/>
</dbReference>
<evidence type="ECO:0000256" key="2">
    <source>
        <dbReference type="ARBA" id="ARBA00004123"/>
    </source>
</evidence>
<name>A0A9P6TEG4_9BASI</name>
<dbReference type="GO" id="GO:0033503">
    <property type="term" value="C:HULC complex"/>
    <property type="evidence" value="ECO:0007669"/>
    <property type="project" value="TreeGrafter"/>
</dbReference>
<keyword evidence="11 15" id="KW-0175">Coiled coil</keyword>
<keyword evidence="8 15" id="KW-0833">Ubl conjugation pathway</keyword>
<evidence type="ECO:0000259" key="18">
    <source>
        <dbReference type="PROSITE" id="PS50089"/>
    </source>
</evidence>
<dbReference type="InterPro" id="IPR017907">
    <property type="entry name" value="Znf_RING_CS"/>
</dbReference>
<evidence type="ECO:0000256" key="10">
    <source>
        <dbReference type="ARBA" id="ARBA00022853"/>
    </source>
</evidence>
<proteinExistence type="inferred from homology"/>
<dbReference type="Pfam" id="PF08647">
    <property type="entry name" value="BRE1"/>
    <property type="match status" value="1"/>
</dbReference>
<evidence type="ECO:0000256" key="15">
    <source>
        <dbReference type="RuleBase" id="RU365038"/>
    </source>
</evidence>
<feature type="coiled-coil region" evidence="16">
    <location>
        <begin position="351"/>
        <end position="442"/>
    </location>
</feature>
<dbReference type="PROSITE" id="PS00518">
    <property type="entry name" value="ZF_RING_1"/>
    <property type="match status" value="1"/>
</dbReference>
<dbReference type="PANTHER" id="PTHR23163">
    <property type="entry name" value="RING FINGER PROTEIN-RELATED"/>
    <property type="match status" value="1"/>
</dbReference>
<evidence type="ECO:0000256" key="12">
    <source>
        <dbReference type="ARBA" id="ARBA00023242"/>
    </source>
</evidence>
<evidence type="ECO:0000256" key="1">
    <source>
        <dbReference type="ARBA" id="ARBA00000900"/>
    </source>
</evidence>
<dbReference type="SUPFAM" id="SSF57850">
    <property type="entry name" value="RING/U-box"/>
    <property type="match status" value="1"/>
</dbReference>
<accession>A0A9P6TEG4</accession>
<gene>
    <name evidence="19" type="ORF">CROQUDRAFT_654555</name>
</gene>
<evidence type="ECO:0000313" key="19">
    <source>
        <dbReference type="EMBL" id="KAG0148720.1"/>
    </source>
</evidence>
<evidence type="ECO:0000313" key="20">
    <source>
        <dbReference type="Proteomes" id="UP000886653"/>
    </source>
</evidence>
<dbReference type="CDD" id="cd16499">
    <property type="entry name" value="RING-HC_Bre1-like"/>
    <property type="match status" value="1"/>
</dbReference>
<dbReference type="EC" id="2.3.2.27" evidence="15"/>
<comment type="caution">
    <text evidence="19">The sequence shown here is derived from an EMBL/GenBank/DDBJ whole genome shotgun (WGS) entry which is preliminary data.</text>
</comment>
<feature type="compositionally biased region" description="Polar residues" evidence="17">
    <location>
        <begin position="44"/>
        <end position="57"/>
    </location>
</feature>
<comment type="pathway">
    <text evidence="3 15">Protein modification; protein ubiquitination.</text>
</comment>
<dbReference type="OrthoDB" id="10266039at2759"/>
<dbReference type="AlphaFoldDB" id="A0A9P6TEG4"/>
<feature type="domain" description="RING-type" evidence="18">
    <location>
        <begin position="777"/>
        <end position="816"/>
    </location>
</feature>
<comment type="function">
    <text evidence="13">E3 ubiquitin-protein ligase that mediates monoubiquitination of histone H2B to form H2BK123ub1. H2BK123ub1 gives a specific tag for epigenetic transcriptional activation and is also a prerequisite for H3K4me and H3K79me formation.</text>
</comment>
<evidence type="ECO:0000256" key="16">
    <source>
        <dbReference type="SAM" id="Coils"/>
    </source>
</evidence>
<comment type="similarity">
    <text evidence="4 15">Belongs to the BRE1 family.</text>
</comment>
<feature type="region of interest" description="Disordered" evidence="17">
    <location>
        <begin position="221"/>
        <end position="304"/>
    </location>
</feature>
<dbReference type="Gene3D" id="3.30.40.10">
    <property type="entry name" value="Zinc/RING finger domain, C3HC4 (zinc finger)"/>
    <property type="match status" value="1"/>
</dbReference>
<dbReference type="GO" id="GO:0008270">
    <property type="term" value="F:zinc ion binding"/>
    <property type="evidence" value="ECO:0007669"/>
    <property type="project" value="UniProtKB-KW"/>
</dbReference>
<evidence type="ECO:0000256" key="17">
    <source>
        <dbReference type="SAM" id="MobiDB-lite"/>
    </source>
</evidence>
<evidence type="ECO:0000256" key="11">
    <source>
        <dbReference type="ARBA" id="ARBA00023054"/>
    </source>
</evidence>
<keyword evidence="9 15" id="KW-0862">Zinc</keyword>
<keyword evidence="10 15" id="KW-0156">Chromatin regulator</keyword>
<evidence type="ECO:0000256" key="9">
    <source>
        <dbReference type="ARBA" id="ARBA00022833"/>
    </source>
</evidence>
<reference evidence="19" key="1">
    <citation type="submission" date="2013-11" db="EMBL/GenBank/DDBJ databases">
        <title>Genome sequence of the fusiform rust pathogen reveals effectors for host alternation and coevolution with pine.</title>
        <authorList>
            <consortium name="DOE Joint Genome Institute"/>
            <person name="Smith K."/>
            <person name="Pendleton A."/>
            <person name="Kubisiak T."/>
            <person name="Anderson C."/>
            <person name="Salamov A."/>
            <person name="Aerts A."/>
            <person name="Riley R."/>
            <person name="Clum A."/>
            <person name="Lindquist E."/>
            <person name="Ence D."/>
            <person name="Campbell M."/>
            <person name="Kronenberg Z."/>
            <person name="Feau N."/>
            <person name="Dhillon B."/>
            <person name="Hamelin R."/>
            <person name="Burleigh J."/>
            <person name="Smith J."/>
            <person name="Yandell M."/>
            <person name="Nelson C."/>
            <person name="Grigoriev I."/>
            <person name="Davis J."/>
        </authorList>
    </citation>
    <scope>NUCLEOTIDE SEQUENCE</scope>
    <source>
        <strain evidence="19">G11</strain>
    </source>
</reference>
<dbReference type="InterPro" id="IPR018957">
    <property type="entry name" value="Znf_C3HC4_RING-type"/>
</dbReference>
<comment type="subcellular location">
    <subcellularLocation>
        <location evidence="2 15">Nucleus</location>
    </subcellularLocation>
</comment>
<feature type="coiled-coil region" evidence="16">
    <location>
        <begin position="493"/>
        <end position="520"/>
    </location>
</feature>
<feature type="region of interest" description="Disordered" evidence="17">
    <location>
        <begin position="1"/>
        <end position="57"/>
    </location>
</feature>
<comment type="catalytic activity">
    <reaction evidence="1 15">
        <text>S-ubiquitinyl-[E2 ubiquitin-conjugating enzyme]-L-cysteine + [acceptor protein]-L-lysine = [E2 ubiquitin-conjugating enzyme]-L-cysteine + N(6)-ubiquitinyl-[acceptor protein]-L-lysine.</text>
        <dbReference type="EC" id="2.3.2.27"/>
    </reaction>
</comment>
<dbReference type="GO" id="GO:0016567">
    <property type="term" value="P:protein ubiquitination"/>
    <property type="evidence" value="ECO:0007669"/>
    <property type="project" value="UniProtKB-UniRule"/>
</dbReference>
<keyword evidence="20" id="KW-1185">Reference proteome</keyword>
<dbReference type="PANTHER" id="PTHR23163:SF0">
    <property type="entry name" value="E3 UBIQUITIN-PROTEIN LIGASE BRE1"/>
    <property type="match status" value="1"/>
</dbReference>
<keyword evidence="7 14" id="KW-0863">Zinc-finger</keyword>
<feature type="coiled-coil region" evidence="16">
    <location>
        <begin position="70"/>
        <end position="104"/>
    </location>
</feature>
<keyword evidence="6 15" id="KW-0479">Metal-binding</keyword>
<dbReference type="InterPro" id="IPR001841">
    <property type="entry name" value="Znf_RING"/>
</dbReference>
<dbReference type="Proteomes" id="UP000886653">
    <property type="component" value="Unassembled WGS sequence"/>
</dbReference>
<dbReference type="SMART" id="SM00184">
    <property type="entry name" value="RING"/>
    <property type="match status" value="1"/>
</dbReference>
<evidence type="ECO:0000256" key="8">
    <source>
        <dbReference type="ARBA" id="ARBA00022786"/>
    </source>
</evidence>
<keyword evidence="12 15" id="KW-0539">Nucleus</keyword>
<evidence type="ECO:0000256" key="4">
    <source>
        <dbReference type="ARBA" id="ARBA00005555"/>
    </source>
</evidence>
<evidence type="ECO:0000256" key="13">
    <source>
        <dbReference type="ARBA" id="ARBA00059679"/>
    </source>
</evidence>
<evidence type="ECO:0000256" key="14">
    <source>
        <dbReference type="PROSITE-ProRule" id="PRU00175"/>
    </source>
</evidence>
<keyword evidence="5 15" id="KW-0808">Transferase</keyword>
<dbReference type="PROSITE" id="PS50089">
    <property type="entry name" value="ZF_RING_2"/>
    <property type="match status" value="1"/>
</dbReference>
<sequence>MLEDQRKRRIDASVGPLPGPASRKKPMLVANPTSSLNHDRSPIIDQSTPSSNGSTNSLMAEDEKLENFRKEALWRQLQEYKRDLRRAQTKLEQSEDQKSDAEARLAAVDICWNQLVEDVRMLFKDMGPSALDASLSMSLLGTPPASPTALDRALQQRSTASKDLIVHLISLASSSVTVSPELEEVRSRCRRLTAESATSRAALSLAESKLKQLQDQLEATEEAARRAEKKLDRERSRTVRELDAQGQGPSCQSVPVDQPMASAEDQSQQAPVLNGESPNGTTLTASQPVPVPNANGTTNAPDPMDLEMEDIRTRELEMLKDELLHRAHDIDTLHWKIANLPEEIVHDSPTYKRLKTEMAHASLELEQARGLLETAQKEADDLRERQDEYRAEISTELTRRIDELEKKVASRDADVTRIRATREEARSELHELKSRDQEKMRQVTQIRTLANSRQDRINALTSEVRRLKMALAASAGDRDSVEFLAVHEEIELAQALQGKLKKADEVIAALREQLERLVTDSGVPDAAHLVESEAEARAELALARKQLERPEEVSVLVERHKVLEAQLAAQEASATMLYTEVDRLSTAWIALDEQNRDKVFKLADHDEKVLKAVHEKAKADNRYFSAMRANETLKSQSAVLEKMAEKQTASISKLTEELRSISGRLSAAEKEITLHQKMVNAQKARISELAIENVEYASRCGSHDQRMNEVMGLLRERTSQVEHEAAGRRRAEETVMGLERELGRIKLTNGSNSTRRDSMELEELKSFNEDLTKMLKCNSCKQRFKSHVITRCMHLFCQPCLEARIETRQRKCPTCSVGFGAGDVAPVYF</sequence>
<dbReference type="GO" id="GO:0005634">
    <property type="term" value="C:nucleus"/>
    <property type="evidence" value="ECO:0007669"/>
    <property type="project" value="UniProtKB-SubCell"/>
</dbReference>
<evidence type="ECO:0000256" key="6">
    <source>
        <dbReference type="ARBA" id="ARBA00022723"/>
    </source>
</evidence>
<dbReference type="InterPro" id="IPR013956">
    <property type="entry name" value="E3_ubiquit_lig_Bre1"/>
</dbReference>
<organism evidence="19 20">
    <name type="scientific">Cronartium quercuum f. sp. fusiforme G11</name>
    <dbReference type="NCBI Taxonomy" id="708437"/>
    <lineage>
        <taxon>Eukaryota</taxon>
        <taxon>Fungi</taxon>
        <taxon>Dikarya</taxon>
        <taxon>Basidiomycota</taxon>
        <taxon>Pucciniomycotina</taxon>
        <taxon>Pucciniomycetes</taxon>
        <taxon>Pucciniales</taxon>
        <taxon>Coleosporiaceae</taxon>
        <taxon>Cronartium</taxon>
    </lineage>
</organism>
<dbReference type="InterPro" id="IPR058643">
    <property type="entry name" value="BRE1-like_CC"/>
</dbReference>
<dbReference type="Pfam" id="PF26095">
    <property type="entry name" value="CC_Bre1"/>
    <property type="match status" value="1"/>
</dbReference>
<evidence type="ECO:0000256" key="5">
    <source>
        <dbReference type="ARBA" id="ARBA00022679"/>
    </source>
</evidence>
<dbReference type="Pfam" id="PF00097">
    <property type="entry name" value="zf-C3HC4"/>
    <property type="match status" value="1"/>
</dbReference>
<dbReference type="EMBL" id="MU167234">
    <property type="protein sequence ID" value="KAG0148720.1"/>
    <property type="molecule type" value="Genomic_DNA"/>
</dbReference>
<feature type="compositionally biased region" description="Polar residues" evidence="17">
    <location>
        <begin position="264"/>
        <end position="287"/>
    </location>
</feature>
<evidence type="ECO:0000256" key="3">
    <source>
        <dbReference type="ARBA" id="ARBA00004906"/>
    </source>
</evidence>
<feature type="compositionally biased region" description="Basic and acidic residues" evidence="17">
    <location>
        <begin position="222"/>
        <end position="243"/>
    </location>
</feature>
<dbReference type="GO" id="GO:0061630">
    <property type="term" value="F:ubiquitin protein ligase activity"/>
    <property type="evidence" value="ECO:0007669"/>
    <property type="project" value="UniProtKB-EC"/>
</dbReference>
<protein>
    <recommendedName>
        <fullName evidence="15">E3 ubiquitin protein ligase</fullName>
        <ecNumber evidence="15">2.3.2.27</ecNumber>
    </recommendedName>
</protein>
<evidence type="ECO:0000256" key="7">
    <source>
        <dbReference type="ARBA" id="ARBA00022771"/>
    </source>
</evidence>
<dbReference type="GO" id="GO:0006325">
    <property type="term" value="P:chromatin organization"/>
    <property type="evidence" value="ECO:0007669"/>
    <property type="project" value="UniProtKB-KW"/>
</dbReference>